<evidence type="ECO:0000256" key="1">
    <source>
        <dbReference type="SAM" id="SignalP"/>
    </source>
</evidence>
<feature type="domain" description="Phosphodiester glycosidase" evidence="2">
    <location>
        <begin position="241"/>
        <end position="398"/>
    </location>
</feature>
<accession>A0A449BKA0</accession>
<dbReference type="STRING" id="1408416.GCA_000702765_00285"/>
<dbReference type="InterPro" id="IPR018711">
    <property type="entry name" value="NAGPA"/>
</dbReference>
<dbReference type="KEGG" id="ahk:NCTC10172_00847"/>
<feature type="signal peptide" evidence="1">
    <location>
        <begin position="1"/>
        <end position="24"/>
    </location>
</feature>
<sequence>MKKLFIAIFLAFFAIISVAPYVHAADEFVLEYVSRENVYYDGIRQIKAVANMSLNGDKQPQVFSYIGVNTKTTPYKVIASDGYSPYTYSMQPLTYHVENTMNKYSQLHVAGGVNADFYDINNTGRPSNIHVTNFEVINKGSTNQTAAGFLDDGSVVFGKPTFLGQHLNILNADKELKQRIKINKTNALPASDIELAVFYDSYKLEIPAGLPKVIVKSSDIKVAGSTVQYAKGAMLQRTTEAYTVKEREFVLVGKALQDENLITSTDQIIVQELLGNGFENTRFAIGMGDALVKGGVVQTTFNHSSAPTRNPRTGMGVLADGTIFFVVVDGRDGASGRVGLKLNEFAHLMKALNAVEAYNLDGGGSSTMLLRDAETLELKTLNQLSDGRMRSISNGLLFVKGDYEPVFTPIPYPDTRDKFNAPTGVYVDDEGVLHFVGNNEHASYVLKINGRETYLTKESMSLLLNAGSYEIQVKVKGDGTTASSDYSEVFTYNIHKQDVQKILDLMRQLA</sequence>
<dbReference type="Pfam" id="PF09992">
    <property type="entry name" value="NAGPA"/>
    <property type="match status" value="1"/>
</dbReference>
<evidence type="ECO:0000259" key="2">
    <source>
        <dbReference type="Pfam" id="PF09992"/>
    </source>
</evidence>
<keyword evidence="4" id="KW-1185">Reference proteome</keyword>
<organism evidence="3 4">
    <name type="scientific">Acholeplasma hippikon</name>
    <dbReference type="NCBI Taxonomy" id="264636"/>
    <lineage>
        <taxon>Bacteria</taxon>
        <taxon>Bacillati</taxon>
        <taxon>Mycoplasmatota</taxon>
        <taxon>Mollicutes</taxon>
        <taxon>Acholeplasmatales</taxon>
        <taxon>Acholeplasmataceae</taxon>
        <taxon>Acholeplasma</taxon>
    </lineage>
</organism>
<keyword evidence="1" id="KW-0732">Signal</keyword>
<feature type="chain" id="PRO_5019104847" evidence="1">
    <location>
        <begin position="25"/>
        <end position="510"/>
    </location>
</feature>
<protein>
    <submittedName>
        <fullName evidence="3">Exopolysaccharide biosynthesis protein related to N-acetylglucosamine-1-phosphodiester alpha-N-acetylglucosaminidase</fullName>
    </submittedName>
</protein>
<dbReference type="PANTHER" id="PTHR40446:SF2">
    <property type="entry name" value="N-ACETYLGLUCOSAMINE-1-PHOSPHODIESTER ALPHA-N-ACETYLGLUCOSAMINIDASE"/>
    <property type="match status" value="1"/>
</dbReference>
<evidence type="ECO:0000313" key="3">
    <source>
        <dbReference type="EMBL" id="VEU82823.1"/>
    </source>
</evidence>
<name>A0A449BKA0_9MOLU</name>
<gene>
    <name evidence="3" type="ORF">NCTC10172_00847</name>
</gene>
<dbReference type="AlphaFoldDB" id="A0A449BKA0"/>
<dbReference type="EMBL" id="LR215050">
    <property type="protein sequence ID" value="VEU82823.1"/>
    <property type="molecule type" value="Genomic_DNA"/>
</dbReference>
<evidence type="ECO:0000313" key="4">
    <source>
        <dbReference type="Proteomes" id="UP000290909"/>
    </source>
</evidence>
<dbReference type="RefSeq" id="WP_035368451.1">
    <property type="nucleotide sequence ID" value="NZ_LR215050.1"/>
</dbReference>
<reference evidence="3 4" key="1">
    <citation type="submission" date="2019-01" db="EMBL/GenBank/DDBJ databases">
        <authorList>
            <consortium name="Pathogen Informatics"/>
        </authorList>
    </citation>
    <scope>NUCLEOTIDE SEQUENCE [LARGE SCALE GENOMIC DNA]</scope>
    <source>
        <strain evidence="3 4">NCTC10172</strain>
    </source>
</reference>
<dbReference type="PANTHER" id="PTHR40446">
    <property type="entry name" value="N-ACETYLGLUCOSAMINE-1-PHOSPHODIESTER ALPHA-N-ACETYLGLUCOSAMINIDASE"/>
    <property type="match status" value="1"/>
</dbReference>
<proteinExistence type="predicted"/>
<dbReference type="Proteomes" id="UP000290909">
    <property type="component" value="Chromosome"/>
</dbReference>